<dbReference type="Proteomes" id="UP000005408">
    <property type="component" value="Unassembled WGS sequence"/>
</dbReference>
<evidence type="ECO:0000256" key="3">
    <source>
        <dbReference type="ARBA" id="ARBA00022729"/>
    </source>
</evidence>
<dbReference type="SMART" id="SM00321">
    <property type="entry name" value="WSC"/>
    <property type="match status" value="6"/>
</dbReference>
<keyword evidence="2" id="KW-0812">Transmembrane</keyword>
<feature type="domain" description="WSC" evidence="8">
    <location>
        <begin position="124"/>
        <end position="215"/>
    </location>
</feature>
<feature type="domain" description="WSC" evidence="8">
    <location>
        <begin position="320"/>
        <end position="411"/>
    </location>
</feature>
<evidence type="ECO:0000313" key="9">
    <source>
        <dbReference type="EnsemblMetazoa" id="G12672.1:cds"/>
    </source>
</evidence>
<accession>A0A8W8I5K7</accession>
<evidence type="ECO:0000256" key="2">
    <source>
        <dbReference type="ARBA" id="ARBA00022692"/>
    </source>
</evidence>
<dbReference type="PANTHER" id="PTHR24269:SF16">
    <property type="entry name" value="PROTEIN SLG1"/>
    <property type="match status" value="1"/>
</dbReference>
<reference evidence="9" key="1">
    <citation type="submission" date="2022-08" db="UniProtKB">
        <authorList>
            <consortium name="EnsemblMetazoa"/>
        </authorList>
    </citation>
    <scope>IDENTIFICATION</scope>
    <source>
        <strain evidence="9">05x7-T-G4-1.051#20</strain>
    </source>
</reference>
<evidence type="ECO:0000256" key="4">
    <source>
        <dbReference type="ARBA" id="ARBA00022989"/>
    </source>
</evidence>
<dbReference type="EnsemblMetazoa" id="G12672.1">
    <property type="protein sequence ID" value="G12672.1:cds"/>
    <property type="gene ID" value="G12672"/>
</dbReference>
<dbReference type="PANTHER" id="PTHR24269">
    <property type="entry name" value="KREMEN PROTEIN"/>
    <property type="match status" value="1"/>
</dbReference>
<feature type="domain" description="WSC" evidence="8">
    <location>
        <begin position="219"/>
        <end position="310"/>
    </location>
</feature>
<evidence type="ECO:0000259" key="8">
    <source>
        <dbReference type="PROSITE" id="PS51212"/>
    </source>
</evidence>
<organism evidence="9 10">
    <name type="scientific">Magallana gigas</name>
    <name type="common">Pacific oyster</name>
    <name type="synonym">Crassostrea gigas</name>
    <dbReference type="NCBI Taxonomy" id="29159"/>
    <lineage>
        <taxon>Eukaryota</taxon>
        <taxon>Metazoa</taxon>
        <taxon>Spiralia</taxon>
        <taxon>Lophotrochozoa</taxon>
        <taxon>Mollusca</taxon>
        <taxon>Bivalvia</taxon>
        <taxon>Autobranchia</taxon>
        <taxon>Pteriomorphia</taxon>
        <taxon>Ostreida</taxon>
        <taxon>Ostreoidea</taxon>
        <taxon>Ostreidae</taxon>
        <taxon>Magallana</taxon>
    </lineage>
</organism>
<feature type="chain" id="PRO_5036490909" description="WSC domain-containing protein" evidence="7">
    <location>
        <begin position="19"/>
        <end position="603"/>
    </location>
</feature>
<feature type="domain" description="WSC" evidence="8">
    <location>
        <begin position="510"/>
        <end position="601"/>
    </location>
</feature>
<feature type="signal peptide" evidence="7">
    <location>
        <begin position="1"/>
        <end position="18"/>
    </location>
</feature>
<dbReference type="GO" id="GO:0005886">
    <property type="term" value="C:plasma membrane"/>
    <property type="evidence" value="ECO:0007669"/>
    <property type="project" value="TreeGrafter"/>
</dbReference>
<evidence type="ECO:0000256" key="1">
    <source>
        <dbReference type="ARBA" id="ARBA00004167"/>
    </source>
</evidence>
<protein>
    <recommendedName>
        <fullName evidence="8">WSC domain-containing protein</fullName>
    </recommendedName>
</protein>
<feature type="domain" description="WSC" evidence="8">
    <location>
        <begin position="415"/>
        <end position="506"/>
    </location>
</feature>
<comment type="subcellular location">
    <subcellularLocation>
        <location evidence="1">Membrane</location>
        <topology evidence="1">Single-pass membrane protein</topology>
    </subcellularLocation>
</comment>
<dbReference type="Pfam" id="PF01822">
    <property type="entry name" value="WSC"/>
    <property type="match status" value="6"/>
</dbReference>
<evidence type="ECO:0000256" key="5">
    <source>
        <dbReference type="ARBA" id="ARBA00023136"/>
    </source>
</evidence>
<proteinExistence type="predicted"/>
<evidence type="ECO:0000256" key="6">
    <source>
        <dbReference type="ARBA" id="ARBA00023180"/>
    </source>
</evidence>
<dbReference type="InterPro" id="IPR002889">
    <property type="entry name" value="WSC_carb-bd"/>
</dbReference>
<keyword evidence="10" id="KW-1185">Reference proteome</keyword>
<evidence type="ECO:0000256" key="7">
    <source>
        <dbReference type="SAM" id="SignalP"/>
    </source>
</evidence>
<keyword evidence="6" id="KW-0325">Glycoprotein</keyword>
<feature type="domain" description="WSC" evidence="8">
    <location>
        <begin position="23"/>
        <end position="114"/>
    </location>
</feature>
<name>A0A8W8I5K7_MAGGI</name>
<sequence>MWKLIILLVVVCNVNVIGIKLHLTEFVGCYMDQETRTLNGKMTISTKMTVDRCRKTCTDLKFKYYGVEYGKECFCGNKLTTIKKMRDGDCLKPCTGDKTQACGGDWRIALYVNPYITPPTAIVKKEFVGCYMDQQARTLNEKKTISTTMTVDSCRKTCTDLKFKYYGVEYGKECFCGNKLTTIKKMRDVDCLKPCTGDKTQACGGEWRIALYVNPYITPTKFVGCYMDQEARTLNEKMTVSTTMTVDSCRKTCTDLKFKYYGVEYGKECFCGNKLTTIKKMRDGDCLKPCTGDKTQACGGDWRIALYVNPYITPPTAIVKKEFVGCYMDQQARTLNEKKTISTTMTVDSCRKTCTDLKFKYYGVEYGKECFCGNKLTTIKKMRDGDCLKPCTGDKTQACGGDWRIALYVNPYITPPKFVGCYMDQQARTLNEKMTVSTTMTVDSCRKTCTDLKFKYYGVEYGKECFCGNKLTTIKKMRDGDCLQPCTGDKTQACGGDWRIALYVNPYITPPKFVGCYMDQEARTLNEKMTVSTTMTVDSCRKTCTDLKFKYYGVEYGKECFCGNKLTTIKKMRDSDCLQPCTGDKTQACGGDWRIALYVNSFY</sequence>
<dbReference type="InterPro" id="IPR051836">
    <property type="entry name" value="Kremen_rcpt"/>
</dbReference>
<dbReference type="AlphaFoldDB" id="A0A8W8I5K7"/>
<keyword evidence="3 7" id="KW-0732">Signal</keyword>
<dbReference type="PROSITE" id="PS51212">
    <property type="entry name" value="WSC"/>
    <property type="match status" value="6"/>
</dbReference>
<keyword evidence="4" id="KW-1133">Transmembrane helix</keyword>
<keyword evidence="5" id="KW-0472">Membrane</keyword>
<evidence type="ECO:0000313" key="10">
    <source>
        <dbReference type="Proteomes" id="UP000005408"/>
    </source>
</evidence>